<dbReference type="Proteomes" id="UP000663874">
    <property type="component" value="Unassembled WGS sequence"/>
</dbReference>
<keyword evidence="1" id="KW-0472">Membrane</keyword>
<dbReference type="EMBL" id="CAJNOU010005411">
    <property type="protein sequence ID" value="CAF1477310.1"/>
    <property type="molecule type" value="Genomic_DNA"/>
</dbReference>
<comment type="caution">
    <text evidence="4">The sequence shown here is derived from an EMBL/GenBank/DDBJ whole genome shotgun (WGS) entry which is preliminary data.</text>
</comment>
<evidence type="ECO:0000313" key="3">
    <source>
        <dbReference type="EMBL" id="CAF1477310.1"/>
    </source>
</evidence>
<name>A0A818JK98_9BILA</name>
<dbReference type="EMBL" id="CAJOBE010000018">
    <property type="protein sequence ID" value="CAF3540695.1"/>
    <property type="molecule type" value="Genomic_DNA"/>
</dbReference>
<evidence type="ECO:0000256" key="1">
    <source>
        <dbReference type="SAM" id="Phobius"/>
    </source>
</evidence>
<sequence length="356" mass="41403">MLSIIVIFIIYFLTNSVISIVNNQTKINNQLSIDVNYGENDTIILLYNITTNYSYFITFRSFGYEQLKFGLFLSTNTSEENSIEIFYQYHTTELFHLFIICFHFILQFNDLDIQCKDLRIFKDDQIKSNLSQDFLSSYNPLFVPMMYGLSILMLLPVIIQHHRHKKAQLLQRRKELRRLSMTIVQDNRNPQQNLAKSVLSKIVENDNINYENIPIDVELMSLRSTKTILDDIDDNVNSTSKLQTLQPLIYNYDDDDDDDNDINKQSGVNAHDCIAHLLDNTPWNTSHIDEPLITSSSRHSVVRDCTTVIKEQHVPTIIPFHNDDDDNNNQKFTIGSNTDSTINLQMINRVFLESDV</sequence>
<gene>
    <name evidence="4" type="ORF">FNK824_LOCUS448</name>
    <name evidence="3" type="ORF">SEV965_LOCUS34932</name>
</gene>
<evidence type="ECO:0000313" key="4">
    <source>
        <dbReference type="EMBL" id="CAF3540695.1"/>
    </source>
</evidence>
<proteinExistence type="predicted"/>
<feature type="chain" id="PRO_5036233358" evidence="2">
    <location>
        <begin position="20"/>
        <end position="356"/>
    </location>
</feature>
<feature type="signal peptide" evidence="2">
    <location>
        <begin position="1"/>
        <end position="19"/>
    </location>
</feature>
<evidence type="ECO:0000313" key="5">
    <source>
        <dbReference type="Proteomes" id="UP000663874"/>
    </source>
</evidence>
<keyword evidence="2" id="KW-0732">Signal</keyword>
<reference evidence="4" key="1">
    <citation type="submission" date="2021-02" db="EMBL/GenBank/DDBJ databases">
        <authorList>
            <person name="Nowell W R."/>
        </authorList>
    </citation>
    <scope>NUCLEOTIDE SEQUENCE</scope>
</reference>
<dbReference type="Proteomes" id="UP000663889">
    <property type="component" value="Unassembled WGS sequence"/>
</dbReference>
<protein>
    <submittedName>
        <fullName evidence="4">Uncharacterized protein</fullName>
    </submittedName>
</protein>
<accession>A0A818JK98</accession>
<keyword evidence="1" id="KW-1133">Transmembrane helix</keyword>
<feature type="transmembrane region" description="Helical" evidence="1">
    <location>
        <begin position="141"/>
        <end position="159"/>
    </location>
</feature>
<dbReference type="AlphaFoldDB" id="A0A818JK98"/>
<evidence type="ECO:0000256" key="2">
    <source>
        <dbReference type="SAM" id="SignalP"/>
    </source>
</evidence>
<organism evidence="4 5">
    <name type="scientific">Rotaria sordida</name>
    <dbReference type="NCBI Taxonomy" id="392033"/>
    <lineage>
        <taxon>Eukaryota</taxon>
        <taxon>Metazoa</taxon>
        <taxon>Spiralia</taxon>
        <taxon>Gnathifera</taxon>
        <taxon>Rotifera</taxon>
        <taxon>Eurotatoria</taxon>
        <taxon>Bdelloidea</taxon>
        <taxon>Philodinida</taxon>
        <taxon>Philodinidae</taxon>
        <taxon>Rotaria</taxon>
    </lineage>
</organism>
<keyword evidence="1" id="KW-0812">Transmembrane</keyword>